<dbReference type="EMBL" id="JAUBYV010000008">
    <property type="protein sequence ID" value="KAK2625311.1"/>
    <property type="molecule type" value="Genomic_DNA"/>
</dbReference>
<comment type="caution">
    <text evidence="7">The sequence shown here is derived from an EMBL/GenBank/DDBJ whole genome shotgun (WGS) entry which is preliminary data.</text>
</comment>
<comment type="function">
    <text evidence="3">Regulates mitochondrial small subunit maturation by controlling 15S rRNA 5'-end processing. Localizes to the 5' precursor of the 15S rRNA in a position that is subsequently occupied by mS47 in the mature yeast mtSSU. Uses structure and sequence-specific RNA recognition, binding to a single-stranded region of the precursor and specifically recognizing bases -6 to -1. The exchange of Ccm1 for mS47 is coupled to the irreversible removal of precursor rRNA that is accompanied by conformational changes of the mitoribosomal proteins uS5m and mS26. These conformational changes signal completion of 5'-end rRNA processing through protection of the mature 5'-end of the 15S rRNA and stabilization of mS47. The removal of the 5' precursor together with the dissociation of Ccm1 may be catalyzed by the 5'-3' exoribonuclease Pet127. Involved in the specific removal of group I introns in mitochondrial encoded transcripts.</text>
</comment>
<dbReference type="PANTHER" id="PTHR47936">
    <property type="entry name" value="PPR_LONG DOMAIN-CONTAINING PROTEIN"/>
    <property type="match status" value="1"/>
</dbReference>
<keyword evidence="2" id="KW-0677">Repeat</keyword>
<protein>
    <recommendedName>
        <fullName evidence="9">Pentatricopeptide repeat-containing protein</fullName>
    </recommendedName>
</protein>
<dbReference type="PANTHER" id="PTHR47936:SF1">
    <property type="entry name" value="PENTATRICOPEPTIDE REPEAT-CONTAINING PROTEIN GUN1, CHLOROPLASTIC"/>
    <property type="match status" value="1"/>
</dbReference>
<sequence length="967" mass="109092">MSIGARVAKRGKALTFVNSASTPKEPLLFLYPRWIRQSSSASPTTSHDDKNLEPLVQAKKSASLPKCPAGRGGDPVVLDKRFNSPKAAANSDAPTPLATPPPVKARPPDITRDSGTTAFEEDQENQLDSRSPEGTSDKTSSKFRTFIKRMLRSREWEEMTRKSRIVLSERKSASIQTEKANWRVILEVLTTNTPDQKEWPSKSLKFEIPRSVAHIVMHGIDDHFLEFGDQYGCLMELGERDVNTRRYSTFGMSGSATSIIKCAAEILRIASDVKIAATEKRPPNGVMGQRFEIDGTWSREVMGADVRNVLATGKRRRLSKTPPEQISRPEKWTQLSFLEYVTSLTSCGITSHVNRYGFGLKESSQHAITRLLRELFRDPNCTPAITRAACHVALEHFISCNLIRDARILFVRMEIMRLEMTPRTFNIMLAGAAKVNDLSSFHFILHLMRRRGIVPNGKTWTYFLMAVDDVRIKFHILTAMRKKGLLNHIQTLQDAVFDLVQPEVESSLSSNRSQAEFIAHMDSNYGPAWLSLRTGNRILKTLGAHGLFSRCWEFLHFMESRNFRPDHFSINIVLHYCKEATNLTGAVELLRSLPGSMKYTATAETTAEMYRMMFHLAWRARSYNVAKVVWRYACLAGATSFRMRNRIFQSMRDSNRVEEPRGAKHKWFKFAGPVIIGLHDISEHPSSILEERLTGYRKVAEIPDTLSTMPEDGIEIAKREQISLHDELPTRPSEKPAWDAPEATPTKKPGDLHTTPTQSSANDMKGNQTREHSKKVKMRRESISSSDDSIAGKIQTPNHEVATQTEDGDIGTLKAEATSPPSKSITEPISSPSSTSAGFQSPTSDHSTTLSHGTLHLPLVLTPLQINDINMTRPKIRAPWGPSTIGKRTPAYKLAILKEYMKADLEIFKDWKPERPFEALLVEALREDDRWKAAEGYRGWGLEQMLDGRAIGIRLRSKKGRCKAWWR</sequence>
<dbReference type="GO" id="GO:0031930">
    <property type="term" value="P:mitochondria-nucleus signaling pathway"/>
    <property type="evidence" value="ECO:0007669"/>
    <property type="project" value="TreeGrafter"/>
</dbReference>
<dbReference type="InterPro" id="IPR002885">
    <property type="entry name" value="PPR_rpt"/>
</dbReference>
<feature type="repeat" description="PPR" evidence="5">
    <location>
        <begin position="421"/>
        <end position="455"/>
    </location>
</feature>
<dbReference type="NCBIfam" id="TIGR00756">
    <property type="entry name" value="PPR"/>
    <property type="match status" value="1"/>
</dbReference>
<evidence type="ECO:0000313" key="7">
    <source>
        <dbReference type="EMBL" id="KAK2625311.1"/>
    </source>
</evidence>
<feature type="compositionally biased region" description="Polar residues" evidence="6">
    <location>
        <begin position="754"/>
        <end position="767"/>
    </location>
</feature>
<feature type="region of interest" description="Disordered" evidence="6">
    <location>
        <begin position="38"/>
        <end position="142"/>
    </location>
</feature>
<reference evidence="7" key="1">
    <citation type="submission" date="2023-06" db="EMBL/GenBank/DDBJ databases">
        <title>Draft genome of Marssonina rosae.</title>
        <authorList>
            <person name="Cheng Q."/>
        </authorList>
    </citation>
    <scope>NUCLEOTIDE SEQUENCE</scope>
    <source>
        <strain evidence="7">R4</strain>
    </source>
</reference>
<dbReference type="Gene3D" id="1.25.40.10">
    <property type="entry name" value="Tetratricopeptide repeat domain"/>
    <property type="match status" value="2"/>
</dbReference>
<evidence type="ECO:0000256" key="2">
    <source>
        <dbReference type="ARBA" id="ARBA00022737"/>
    </source>
</evidence>
<keyword evidence="8" id="KW-1185">Reference proteome</keyword>
<evidence type="ECO:0000256" key="4">
    <source>
        <dbReference type="ARBA" id="ARBA00044511"/>
    </source>
</evidence>
<gene>
    <name evidence="7" type="ORF">QTJ16_005680</name>
</gene>
<dbReference type="InterPro" id="IPR011990">
    <property type="entry name" value="TPR-like_helical_dom_sf"/>
</dbReference>
<evidence type="ECO:0008006" key="9">
    <source>
        <dbReference type="Google" id="ProtNLM"/>
    </source>
</evidence>
<dbReference type="PROSITE" id="PS51375">
    <property type="entry name" value="PPR"/>
    <property type="match status" value="1"/>
</dbReference>
<evidence type="ECO:0000256" key="3">
    <source>
        <dbReference type="ARBA" id="ARBA00044493"/>
    </source>
</evidence>
<feature type="compositionally biased region" description="Polar residues" evidence="6">
    <location>
        <begin position="795"/>
        <end position="805"/>
    </location>
</feature>
<comment type="subunit">
    <text evidence="4">Binds to mitochondrial small subunit 15S rRNA.</text>
</comment>
<feature type="compositionally biased region" description="Low complexity" evidence="6">
    <location>
        <begin position="818"/>
        <end position="836"/>
    </location>
</feature>
<proteinExistence type="inferred from homology"/>
<dbReference type="AlphaFoldDB" id="A0AAD9SWZ9"/>
<feature type="compositionally biased region" description="Basic and acidic residues" evidence="6">
    <location>
        <begin position="720"/>
        <end position="737"/>
    </location>
</feature>
<evidence type="ECO:0000256" key="5">
    <source>
        <dbReference type="PROSITE-ProRule" id="PRU00708"/>
    </source>
</evidence>
<feature type="region of interest" description="Disordered" evidence="6">
    <location>
        <begin position="720"/>
        <end position="851"/>
    </location>
</feature>
<evidence type="ECO:0000256" key="1">
    <source>
        <dbReference type="ARBA" id="ARBA00006192"/>
    </source>
</evidence>
<feature type="compositionally biased region" description="Polar residues" evidence="6">
    <location>
        <begin position="837"/>
        <end position="851"/>
    </location>
</feature>
<evidence type="ECO:0000256" key="6">
    <source>
        <dbReference type="SAM" id="MobiDB-lite"/>
    </source>
</evidence>
<comment type="similarity">
    <text evidence="1">Belongs to the CCM1 family.</text>
</comment>
<evidence type="ECO:0000313" key="8">
    <source>
        <dbReference type="Proteomes" id="UP001285354"/>
    </source>
</evidence>
<name>A0AAD9SWZ9_9HELO</name>
<dbReference type="Proteomes" id="UP001285354">
    <property type="component" value="Unassembled WGS sequence"/>
</dbReference>
<organism evidence="7 8">
    <name type="scientific">Diplocarpon rosae</name>
    <dbReference type="NCBI Taxonomy" id="946125"/>
    <lineage>
        <taxon>Eukaryota</taxon>
        <taxon>Fungi</taxon>
        <taxon>Dikarya</taxon>
        <taxon>Ascomycota</taxon>
        <taxon>Pezizomycotina</taxon>
        <taxon>Leotiomycetes</taxon>
        <taxon>Helotiales</taxon>
        <taxon>Drepanopezizaceae</taxon>
        <taxon>Diplocarpon</taxon>
    </lineage>
</organism>
<accession>A0AAD9SWZ9</accession>